<dbReference type="Proteomes" id="UP000515442">
    <property type="component" value="Chromosome"/>
</dbReference>
<evidence type="ECO:0000313" key="2">
    <source>
        <dbReference type="Proteomes" id="UP000515442"/>
    </source>
</evidence>
<accession>A0A6S5BQJ4</accession>
<dbReference type="EMBL" id="AP022038">
    <property type="protein sequence ID" value="BBR37550.1"/>
    <property type="molecule type" value="Genomic_DNA"/>
</dbReference>
<dbReference type="AlphaFoldDB" id="A0A6S5BQJ4"/>
<evidence type="ECO:0000313" key="1">
    <source>
        <dbReference type="EMBL" id="BBR37550.1"/>
    </source>
</evidence>
<organism evidence="1 2">
    <name type="scientific">Aeromonas veronii</name>
    <dbReference type="NCBI Taxonomy" id="654"/>
    <lineage>
        <taxon>Bacteria</taxon>
        <taxon>Pseudomonadati</taxon>
        <taxon>Pseudomonadota</taxon>
        <taxon>Gammaproteobacteria</taxon>
        <taxon>Aeromonadales</taxon>
        <taxon>Aeromonadaceae</taxon>
        <taxon>Aeromonas</taxon>
    </lineage>
</organism>
<sequence>MSNLVRDSMPQLLLDANKVIETFHDLEVTATNEAIYHALVGHGHVQDIAGELGLPLTPGYRLICVTTRLDKEKFEIALVNDHLKQVVYYNQVIIVHYKDLKCRPATQQRVWRSTDFQHKAVLRDLPTAVFFGYILKRYDVILSDNLQTGEGMHFWKARMSEALYRGLYVYHYEVLKAELHQILSQDALNSLSDTIWGNTGGHEWQLAIISCKPLPYPVEISAL</sequence>
<gene>
    <name evidence="1" type="ORF">WP3W19E03_00750</name>
</gene>
<name>A0A6S5BQJ4_AERVE</name>
<protein>
    <submittedName>
        <fullName evidence="1">Uncharacterized protein</fullName>
    </submittedName>
</protein>
<reference evidence="1 2" key="1">
    <citation type="submission" date="2019-12" db="EMBL/GenBank/DDBJ databases">
        <title>complete genome sequences of Aeromonas veronii str. WP3-W19-ESBL-03 isolated from wastewater treatment plant effluent.</title>
        <authorList>
            <person name="Sekizuka T."/>
            <person name="Itokawa K."/>
            <person name="Yatsu K."/>
            <person name="Inamine Y."/>
            <person name="Kuroda M."/>
        </authorList>
    </citation>
    <scope>NUCLEOTIDE SEQUENCE [LARGE SCALE GENOMIC DNA]</scope>
    <source>
        <strain evidence="1 2">WP3-W19-ESBL-03</strain>
    </source>
</reference>
<proteinExistence type="predicted"/>